<dbReference type="AlphaFoldDB" id="A0A8T9SRU6"/>
<dbReference type="Pfam" id="PF05067">
    <property type="entry name" value="Mn_catalase"/>
    <property type="match status" value="1"/>
</dbReference>
<evidence type="ECO:0000256" key="2">
    <source>
        <dbReference type="PIRSR" id="PIRSR607760-1"/>
    </source>
</evidence>
<gene>
    <name evidence="4" type="ORF">MUN82_14085</name>
</gene>
<comment type="similarity">
    <text evidence="1">Belongs to the manganese catalase family.</text>
</comment>
<dbReference type="InterPro" id="IPR012347">
    <property type="entry name" value="Ferritin-like"/>
</dbReference>
<dbReference type="InterPro" id="IPR009078">
    <property type="entry name" value="Ferritin-like_SF"/>
</dbReference>
<feature type="binding site" evidence="3">
    <location>
        <position position="61"/>
    </location>
    <ligand>
        <name>Ca(2+)</name>
        <dbReference type="ChEBI" id="CHEBI:29108"/>
    </ligand>
</feature>
<dbReference type="GO" id="GO:0046872">
    <property type="term" value="F:metal ion binding"/>
    <property type="evidence" value="ECO:0007669"/>
    <property type="project" value="UniProtKB-KW"/>
</dbReference>
<keyword evidence="2" id="KW-0479">Metal-binding</keyword>
<dbReference type="EMBL" id="CP095053">
    <property type="protein sequence ID" value="UOR04071.1"/>
    <property type="molecule type" value="Genomic_DNA"/>
</dbReference>
<dbReference type="Proteomes" id="UP000829925">
    <property type="component" value="Chromosome"/>
</dbReference>
<accession>A0A8T9SRU6</accession>
<dbReference type="KEGG" id="haei:MUN82_14085"/>
<evidence type="ECO:0000256" key="1">
    <source>
        <dbReference type="ARBA" id="ARBA00007644"/>
    </source>
</evidence>
<evidence type="ECO:0000313" key="5">
    <source>
        <dbReference type="Proteomes" id="UP000829925"/>
    </source>
</evidence>
<evidence type="ECO:0000313" key="4">
    <source>
        <dbReference type="EMBL" id="UOR04071.1"/>
    </source>
</evidence>
<protein>
    <submittedName>
        <fullName evidence="4">Manganese catalase family protein</fullName>
    </submittedName>
</protein>
<keyword evidence="3" id="KW-0106">Calcium</keyword>
<feature type="binding site" evidence="2">
    <location>
        <position position="69"/>
    </location>
    <ligand>
        <name>Mn(2+)</name>
        <dbReference type="ChEBI" id="CHEBI:29035"/>
        <label>1</label>
    </ligand>
</feature>
<keyword evidence="5" id="KW-1185">Reference proteome</keyword>
<dbReference type="CDD" id="cd01051">
    <property type="entry name" value="Mn_catalase"/>
    <property type="match status" value="1"/>
</dbReference>
<feature type="binding site" evidence="3">
    <location>
        <position position="57"/>
    </location>
    <ligand>
        <name>Ca(2+)</name>
        <dbReference type="ChEBI" id="CHEBI:29108"/>
    </ligand>
</feature>
<reference evidence="4 5" key="1">
    <citation type="submission" date="2022-04" db="EMBL/GenBank/DDBJ databases">
        <title>Hymenobacter sp. isolated from the air.</title>
        <authorList>
            <person name="Won M."/>
            <person name="Lee C.-M."/>
            <person name="Woen H.-Y."/>
            <person name="Kwon S.-W."/>
        </authorList>
    </citation>
    <scope>NUCLEOTIDE SEQUENCE [LARGE SCALE GENOMIC DNA]</scope>
    <source>
        <strain evidence="5">5413 J-13</strain>
    </source>
</reference>
<comment type="cofactor">
    <cofactor evidence="3">
        <name>Ca(2+)</name>
        <dbReference type="ChEBI" id="CHEBI:29108"/>
    </cofactor>
    <text evidence="3">Binds 1 Ca(2+) ion per subunit.</text>
</comment>
<feature type="binding site" evidence="2">
    <location>
        <position position="183"/>
    </location>
    <ligand>
        <name>Mn(2+)</name>
        <dbReference type="ChEBI" id="CHEBI:29035"/>
        <label>1</label>
    </ligand>
</feature>
<dbReference type="RefSeq" id="WP_245091397.1">
    <property type="nucleotide sequence ID" value="NZ_CP095053.1"/>
</dbReference>
<name>A0A8T9SRU6_9BACT</name>
<dbReference type="SUPFAM" id="SSF47240">
    <property type="entry name" value="Ferritin-like"/>
    <property type="match status" value="1"/>
</dbReference>
<feature type="binding site" evidence="2">
    <location>
        <position position="150"/>
    </location>
    <ligand>
        <name>Mn(2+)</name>
        <dbReference type="ChEBI" id="CHEBI:29035"/>
        <label>1</label>
    </ligand>
</feature>
<dbReference type="InterPro" id="IPR007760">
    <property type="entry name" value="Mn_catalase"/>
</dbReference>
<evidence type="ECO:0000256" key="3">
    <source>
        <dbReference type="PIRSR" id="PIRSR607760-2"/>
    </source>
</evidence>
<sequence length="289" mass="31365">MFYHDKKTQYKVRVEKPNPAFARMLQQAIGGIEGEMRVCLQYLFQAWNARGPVKYRDMLLDTGTEEISHIEMLATAVALNLEGAPLSVQESAIKQDGVVGAVLGGMNPRQFLSAGLGALAYDAEGVPFSGAYVVGSGNLMADMYTNVAAESTGRALATRLWEITDDPGMKDMLSFMIARDTMHQQQWLAVIEELGGAKGLPIPNSFPQSKENQEFSYAFITPNIDGTGTPEGRWTHGTSIDGNGQFSVLKAQPYGDEPKLAPPVPEGHAQTEQMTVSDTIIGNVKDAFS</sequence>
<proteinExistence type="inferred from homology"/>
<organism evidence="4 5">
    <name type="scientific">Hymenobacter aerilatus</name>
    <dbReference type="NCBI Taxonomy" id="2932251"/>
    <lineage>
        <taxon>Bacteria</taxon>
        <taxon>Pseudomonadati</taxon>
        <taxon>Bacteroidota</taxon>
        <taxon>Cytophagia</taxon>
        <taxon>Cytophagales</taxon>
        <taxon>Hymenobacteraceae</taxon>
        <taxon>Hymenobacter</taxon>
    </lineage>
</organism>
<feature type="binding site" evidence="3">
    <location>
        <position position="226"/>
    </location>
    <ligand>
        <name>Ca(2+)</name>
        <dbReference type="ChEBI" id="CHEBI:29108"/>
    </ligand>
</feature>
<dbReference type="InterPro" id="IPR039377">
    <property type="entry name" value="Mn_catalase_dom"/>
</dbReference>
<feature type="binding site" evidence="2">
    <location>
        <position position="35"/>
    </location>
    <ligand>
        <name>Mn(2+)</name>
        <dbReference type="ChEBI" id="CHEBI:29035"/>
        <label>1</label>
    </ligand>
</feature>
<keyword evidence="2" id="KW-0464">Manganese</keyword>
<dbReference type="Gene3D" id="1.20.1260.10">
    <property type="match status" value="1"/>
</dbReference>
<feature type="binding site" evidence="2">
    <location>
        <position position="66"/>
    </location>
    <ligand>
        <name>Mn(2+)</name>
        <dbReference type="ChEBI" id="CHEBI:29035"/>
        <label>2</label>
    </ligand>
</feature>
<comment type="cofactor">
    <cofactor evidence="2">
        <name>Mn(2+)</name>
        <dbReference type="ChEBI" id="CHEBI:29035"/>
    </cofactor>
    <text evidence="2">Binds 2 manganese ions per subunit.</text>
</comment>